<dbReference type="Pfam" id="PF03450">
    <property type="entry name" value="CO_deh_flav_C"/>
    <property type="match status" value="1"/>
</dbReference>
<dbReference type="Pfam" id="PF00941">
    <property type="entry name" value="FAD_binding_5"/>
    <property type="match status" value="1"/>
</dbReference>
<evidence type="ECO:0000256" key="1">
    <source>
        <dbReference type="ARBA" id="ARBA00022827"/>
    </source>
</evidence>
<dbReference type="GO" id="GO:0016491">
    <property type="term" value="F:oxidoreductase activity"/>
    <property type="evidence" value="ECO:0007669"/>
    <property type="project" value="InterPro"/>
</dbReference>
<evidence type="ECO:0000313" key="4">
    <source>
        <dbReference type="Proteomes" id="UP000608754"/>
    </source>
</evidence>
<reference evidence="3" key="1">
    <citation type="submission" date="2020-10" db="EMBL/GenBank/DDBJ databases">
        <authorList>
            <person name="Lu T."/>
            <person name="Wang Q."/>
            <person name="Han X."/>
        </authorList>
    </citation>
    <scope>NUCLEOTIDE SEQUENCE</scope>
    <source>
        <strain evidence="3">WQ 117</strain>
    </source>
</reference>
<dbReference type="PANTHER" id="PTHR42659">
    <property type="entry name" value="XANTHINE DEHYDROGENASE SUBUNIT C-RELATED"/>
    <property type="match status" value="1"/>
</dbReference>
<dbReference type="Gene3D" id="3.30.390.50">
    <property type="entry name" value="CO dehydrogenase flavoprotein, C-terminal domain"/>
    <property type="match status" value="1"/>
</dbReference>
<accession>A0A8J7FN21</accession>
<keyword evidence="1" id="KW-0274">FAD</keyword>
<sequence length="330" mass="36632">MRPFQIEQPKTIAEALRLKNSSAQFIAGGTNQLDLMKKHIAPPETLIDLQHALSNVIKEEKKHIVIGANVKNATLGENPLILQHIPLVAEAVLTGASQQIRNMASTAGNLMQRTRCVYFYDPTTPCNKREPQSGCSALNGENRMSAIIGYNPHCVATHPSDLCIALVALDAKVYATSITKQKIEIPFKDFHKLPENTPWLDHNLPNDAIVTHLEIPKDNLHQYYAYIKLRDRTSYAFALVSVAAAFQLNGDQMKNVRLASGGVAHKPWRWFEAEKFLNGKTPTRENFKQAALLITKDIQPLSGNAYKIDLLKGAVLVALENALNPNSKQN</sequence>
<proteinExistence type="predicted"/>
<dbReference type="InterPro" id="IPR005107">
    <property type="entry name" value="CO_DH_flav_C"/>
</dbReference>
<dbReference type="PROSITE" id="PS51387">
    <property type="entry name" value="FAD_PCMH"/>
    <property type="match status" value="1"/>
</dbReference>
<dbReference type="RefSeq" id="WP_194181556.1">
    <property type="nucleotide sequence ID" value="NZ_JADGIK010000001.1"/>
</dbReference>
<evidence type="ECO:0000313" key="3">
    <source>
        <dbReference type="EMBL" id="MBF0596024.1"/>
    </source>
</evidence>
<organism evidence="3 4">
    <name type="scientific">Faecalibacter rhinopitheci</name>
    <dbReference type="NCBI Taxonomy" id="2779678"/>
    <lineage>
        <taxon>Bacteria</taxon>
        <taxon>Pseudomonadati</taxon>
        <taxon>Bacteroidota</taxon>
        <taxon>Flavobacteriia</taxon>
        <taxon>Flavobacteriales</taxon>
        <taxon>Weeksellaceae</taxon>
        <taxon>Faecalibacter</taxon>
    </lineage>
</organism>
<feature type="domain" description="FAD-binding PCMH-type" evidence="2">
    <location>
        <begin position="1"/>
        <end position="220"/>
    </location>
</feature>
<dbReference type="InterPro" id="IPR016166">
    <property type="entry name" value="FAD-bd_PCMH"/>
</dbReference>
<dbReference type="InterPro" id="IPR036683">
    <property type="entry name" value="CO_DH_flav_C_dom_sf"/>
</dbReference>
<dbReference type="SMART" id="SM01092">
    <property type="entry name" value="CO_deh_flav_C"/>
    <property type="match status" value="1"/>
</dbReference>
<dbReference type="SUPFAM" id="SSF56176">
    <property type="entry name" value="FAD-binding/transporter-associated domain-like"/>
    <property type="match status" value="1"/>
</dbReference>
<evidence type="ECO:0000259" key="2">
    <source>
        <dbReference type="PROSITE" id="PS51387"/>
    </source>
</evidence>
<dbReference type="GO" id="GO:0071949">
    <property type="term" value="F:FAD binding"/>
    <property type="evidence" value="ECO:0007669"/>
    <property type="project" value="InterPro"/>
</dbReference>
<dbReference type="Gene3D" id="3.30.465.10">
    <property type="match status" value="2"/>
</dbReference>
<dbReference type="SUPFAM" id="SSF55447">
    <property type="entry name" value="CO dehydrogenase flavoprotein C-terminal domain-like"/>
    <property type="match status" value="1"/>
</dbReference>
<gene>
    <name evidence="3" type="ORF">IM532_00860</name>
</gene>
<dbReference type="InterPro" id="IPR051312">
    <property type="entry name" value="Diverse_Substr_Oxidored"/>
</dbReference>
<protein>
    <submittedName>
        <fullName evidence="3">Xanthine dehydrogenase family protein subunit M</fullName>
    </submittedName>
</protein>
<name>A0A8J7FN21_9FLAO</name>
<dbReference type="PANTHER" id="PTHR42659:SF9">
    <property type="entry name" value="XANTHINE DEHYDROGENASE FAD-BINDING SUBUNIT XDHB-RELATED"/>
    <property type="match status" value="1"/>
</dbReference>
<dbReference type="AlphaFoldDB" id="A0A8J7FN21"/>
<dbReference type="InterPro" id="IPR016169">
    <property type="entry name" value="FAD-bd_PCMH_sub2"/>
</dbReference>
<dbReference type="Gene3D" id="3.30.43.10">
    <property type="entry name" value="Uridine Diphospho-n-acetylenolpyruvylglucosamine Reductase, domain 2"/>
    <property type="match status" value="1"/>
</dbReference>
<keyword evidence="1" id="KW-0285">Flavoprotein</keyword>
<keyword evidence="4" id="KW-1185">Reference proteome</keyword>
<dbReference type="Proteomes" id="UP000608754">
    <property type="component" value="Unassembled WGS sequence"/>
</dbReference>
<dbReference type="InterPro" id="IPR002346">
    <property type="entry name" value="Mopterin_DH_FAD-bd"/>
</dbReference>
<dbReference type="InterPro" id="IPR016167">
    <property type="entry name" value="FAD-bd_PCMH_sub1"/>
</dbReference>
<comment type="caution">
    <text evidence="3">The sequence shown here is derived from an EMBL/GenBank/DDBJ whole genome shotgun (WGS) entry which is preliminary data.</text>
</comment>
<dbReference type="EMBL" id="JADGIK010000001">
    <property type="protein sequence ID" value="MBF0596024.1"/>
    <property type="molecule type" value="Genomic_DNA"/>
</dbReference>
<dbReference type="InterPro" id="IPR036318">
    <property type="entry name" value="FAD-bd_PCMH-like_sf"/>
</dbReference>